<comment type="caution">
    <text evidence="7">The sequence shown here is derived from an EMBL/GenBank/DDBJ whole genome shotgun (WGS) entry which is preliminary data.</text>
</comment>
<dbReference type="InterPro" id="IPR003439">
    <property type="entry name" value="ABC_transporter-like_ATP-bd"/>
</dbReference>
<keyword evidence="7" id="KW-0762">Sugar transport</keyword>
<dbReference type="InterPro" id="IPR050107">
    <property type="entry name" value="ABC_carbohydrate_import_ATPase"/>
</dbReference>
<keyword evidence="2" id="KW-0677">Repeat</keyword>
<reference evidence="7 8" key="1">
    <citation type="submission" date="2020-08" db="EMBL/GenBank/DDBJ databases">
        <title>Genomic Encyclopedia of Archaeal and Bacterial Type Strains, Phase II (KMG-II): from individual species to whole genera.</title>
        <authorList>
            <person name="Goeker M."/>
        </authorList>
    </citation>
    <scope>NUCLEOTIDE SEQUENCE [LARGE SCALE GENOMIC DNA]</scope>
    <source>
        <strain evidence="7 8">DSM 23288</strain>
    </source>
</reference>
<feature type="domain" description="ABC transporter" evidence="6">
    <location>
        <begin position="3"/>
        <end position="243"/>
    </location>
</feature>
<evidence type="ECO:0000256" key="2">
    <source>
        <dbReference type="ARBA" id="ARBA00022737"/>
    </source>
</evidence>
<sequence length="539" mass="55789">MPVAVQGIRKAFPGTLALDGVDLTVGAGEVHALLGANGSGKSTLVKTLTGVYQPDAGTIDVGDRQLRAIGSPTEAGELGIAVVHQESPLVDMLTVSECVALFRGYPTTGGRVRWKQLHCETAQLLERFDVRVDPRALAGLLSPAERALVTLAIALDRVSAGLQLLVLDEVTAALPEDQAQTYLERVGELARAGTPVLTVTHRLGELHGLATHVTVLRDGRVVHQDRAGAVDDEALVRLMVGGDPAAAAQAAPAGKAGDGAGEAGATDVPTATAAGVPTATAAGGARPAAGEGARLWTGRRGRGGERVLAVRALAGEVVRDASFELRAGEIVGVGGLAEAGVAELPQLLSGAARRTGGSIEVDGRPLPPGPDPRAAIDAGLALLPADRLRSGGVASLPVRENVVLPDAGRYWHRRRAERTALRHVIEDLDVRPPSADALFGALSGGNQQKILLAKWLLVGPSVLVLDDPTQGVDPGARATIFSLLRAAAAEGLAVLLFSTELEQLVSMCSRVLVLRDGTVAKQLSGDELTRETVSKWCYA</sequence>
<dbReference type="GO" id="GO:0016887">
    <property type="term" value="F:ATP hydrolysis activity"/>
    <property type="evidence" value="ECO:0007669"/>
    <property type="project" value="InterPro"/>
</dbReference>
<evidence type="ECO:0000313" key="7">
    <source>
        <dbReference type="EMBL" id="MBB4663851.1"/>
    </source>
</evidence>
<gene>
    <name evidence="7" type="ORF">BDZ31_003452</name>
</gene>
<keyword evidence="8" id="KW-1185">Reference proteome</keyword>
<name>A0A840II10_9ACTN</name>
<accession>A0A840II10</accession>
<organism evidence="7 8">
    <name type="scientific">Conexibacter arvalis</name>
    <dbReference type="NCBI Taxonomy" id="912552"/>
    <lineage>
        <taxon>Bacteria</taxon>
        <taxon>Bacillati</taxon>
        <taxon>Actinomycetota</taxon>
        <taxon>Thermoleophilia</taxon>
        <taxon>Solirubrobacterales</taxon>
        <taxon>Conexibacteraceae</taxon>
        <taxon>Conexibacter</taxon>
    </lineage>
</organism>
<keyword evidence="4" id="KW-0067">ATP-binding</keyword>
<dbReference type="InterPro" id="IPR027417">
    <property type="entry name" value="P-loop_NTPase"/>
</dbReference>
<dbReference type="PROSITE" id="PS50893">
    <property type="entry name" value="ABC_TRANSPORTER_2"/>
    <property type="match status" value="2"/>
</dbReference>
<protein>
    <submittedName>
        <fullName evidence="7">ABC-type sugar transport system ATPase subunit</fullName>
    </submittedName>
</protein>
<dbReference type="CDD" id="cd03215">
    <property type="entry name" value="ABC_Carb_Monos_II"/>
    <property type="match status" value="1"/>
</dbReference>
<evidence type="ECO:0000259" key="6">
    <source>
        <dbReference type="PROSITE" id="PS50893"/>
    </source>
</evidence>
<feature type="domain" description="ABC transporter" evidence="6">
    <location>
        <begin position="302"/>
        <end position="539"/>
    </location>
</feature>
<dbReference type="GO" id="GO:0005524">
    <property type="term" value="F:ATP binding"/>
    <property type="evidence" value="ECO:0007669"/>
    <property type="project" value="UniProtKB-KW"/>
</dbReference>
<dbReference type="InterPro" id="IPR017871">
    <property type="entry name" value="ABC_transporter-like_CS"/>
</dbReference>
<dbReference type="RefSeq" id="WP_183343574.1">
    <property type="nucleotide sequence ID" value="NZ_JACHNU010000005.1"/>
</dbReference>
<dbReference type="PANTHER" id="PTHR43790:SF9">
    <property type="entry name" value="GALACTOFURANOSE TRANSPORTER ATP-BINDING PROTEIN YTFR"/>
    <property type="match status" value="1"/>
</dbReference>
<evidence type="ECO:0000313" key="8">
    <source>
        <dbReference type="Proteomes" id="UP000585272"/>
    </source>
</evidence>
<dbReference type="InterPro" id="IPR003593">
    <property type="entry name" value="AAA+_ATPase"/>
</dbReference>
<keyword evidence="1" id="KW-0813">Transport</keyword>
<dbReference type="SUPFAM" id="SSF52540">
    <property type="entry name" value="P-loop containing nucleoside triphosphate hydrolases"/>
    <property type="match status" value="2"/>
</dbReference>
<evidence type="ECO:0000256" key="5">
    <source>
        <dbReference type="SAM" id="MobiDB-lite"/>
    </source>
</evidence>
<dbReference type="Pfam" id="PF00005">
    <property type="entry name" value="ABC_tran"/>
    <property type="match status" value="2"/>
</dbReference>
<dbReference type="SMART" id="SM00382">
    <property type="entry name" value="AAA"/>
    <property type="match status" value="1"/>
</dbReference>
<keyword evidence="3" id="KW-0547">Nucleotide-binding</keyword>
<proteinExistence type="predicted"/>
<dbReference type="PANTHER" id="PTHR43790">
    <property type="entry name" value="CARBOHYDRATE TRANSPORT ATP-BINDING PROTEIN MG119-RELATED"/>
    <property type="match status" value="1"/>
</dbReference>
<dbReference type="PROSITE" id="PS00211">
    <property type="entry name" value="ABC_TRANSPORTER_1"/>
    <property type="match status" value="1"/>
</dbReference>
<dbReference type="AlphaFoldDB" id="A0A840II10"/>
<evidence type="ECO:0000256" key="3">
    <source>
        <dbReference type="ARBA" id="ARBA00022741"/>
    </source>
</evidence>
<dbReference type="EMBL" id="JACHNU010000005">
    <property type="protein sequence ID" value="MBB4663851.1"/>
    <property type="molecule type" value="Genomic_DNA"/>
</dbReference>
<feature type="compositionally biased region" description="Low complexity" evidence="5">
    <location>
        <begin position="278"/>
        <end position="293"/>
    </location>
</feature>
<dbReference type="Gene3D" id="3.40.50.300">
    <property type="entry name" value="P-loop containing nucleotide triphosphate hydrolases"/>
    <property type="match status" value="2"/>
</dbReference>
<dbReference type="CDD" id="cd03216">
    <property type="entry name" value="ABC_Carb_Monos_I"/>
    <property type="match status" value="1"/>
</dbReference>
<feature type="region of interest" description="Disordered" evidence="5">
    <location>
        <begin position="278"/>
        <end position="297"/>
    </location>
</feature>
<dbReference type="Proteomes" id="UP000585272">
    <property type="component" value="Unassembled WGS sequence"/>
</dbReference>
<evidence type="ECO:0000256" key="1">
    <source>
        <dbReference type="ARBA" id="ARBA00022448"/>
    </source>
</evidence>
<evidence type="ECO:0000256" key="4">
    <source>
        <dbReference type="ARBA" id="ARBA00022840"/>
    </source>
</evidence>